<dbReference type="KEGG" id="hir:HETIRDRAFT_446436"/>
<feature type="transmembrane region" description="Helical" evidence="1">
    <location>
        <begin position="124"/>
        <end position="147"/>
    </location>
</feature>
<dbReference type="HOGENOM" id="CLU_035509_15_2_1"/>
<feature type="domain" description="DUF6533" evidence="2">
    <location>
        <begin position="27"/>
        <end position="68"/>
    </location>
</feature>
<feature type="transmembrane region" description="Helical" evidence="1">
    <location>
        <begin position="56"/>
        <end position="77"/>
    </location>
</feature>
<dbReference type="AlphaFoldDB" id="W4JU08"/>
<dbReference type="InterPro" id="IPR045340">
    <property type="entry name" value="DUF6533"/>
</dbReference>
<dbReference type="Proteomes" id="UP000030671">
    <property type="component" value="Unassembled WGS sequence"/>
</dbReference>
<feature type="transmembrane region" description="Helical" evidence="1">
    <location>
        <begin position="230"/>
        <end position="250"/>
    </location>
</feature>
<sequence>MSGNGITNLPIPYRRALNIGKQSRAGALGLLAYDHFITLDREIELIWRQDKNRQGFWLFVFNRFFPLLWLIFDTIPLARSGIVSSKVCIIYLMCDDIVTLLITISVQSILQLRVYALYGRSRRMLIFLVCCCTVEIAIMAVLVGVTMRKISHLPVVSTPTGCYYSGIFSLSALFWIPILIFEPILCLLILWKAWGEEIMYRFGLGLREFDGRPKATSTPRMVKLIARDSLMYFLAIFVELLINTIIWAKFNRYINIVMPWSCTLPSIFGSRLLLNMREMVLDKGDHNSYILETFAVAEGQMEHIDASSSITMDAPRRNRNSIGVDSAGE</sequence>
<evidence type="ECO:0000259" key="2">
    <source>
        <dbReference type="Pfam" id="PF20151"/>
    </source>
</evidence>
<keyword evidence="1" id="KW-1133">Transmembrane helix</keyword>
<accession>W4JU08</accession>
<reference evidence="3 4" key="1">
    <citation type="journal article" date="2012" name="New Phytol.">
        <title>Insight into trade-off between wood decay and parasitism from the genome of a fungal forest pathogen.</title>
        <authorList>
            <person name="Olson A."/>
            <person name="Aerts A."/>
            <person name="Asiegbu F."/>
            <person name="Belbahri L."/>
            <person name="Bouzid O."/>
            <person name="Broberg A."/>
            <person name="Canback B."/>
            <person name="Coutinho P.M."/>
            <person name="Cullen D."/>
            <person name="Dalman K."/>
            <person name="Deflorio G."/>
            <person name="van Diepen L.T."/>
            <person name="Dunand C."/>
            <person name="Duplessis S."/>
            <person name="Durling M."/>
            <person name="Gonthier P."/>
            <person name="Grimwood J."/>
            <person name="Fossdal C.G."/>
            <person name="Hansson D."/>
            <person name="Henrissat B."/>
            <person name="Hietala A."/>
            <person name="Himmelstrand K."/>
            <person name="Hoffmeister D."/>
            <person name="Hogberg N."/>
            <person name="James T.Y."/>
            <person name="Karlsson M."/>
            <person name="Kohler A."/>
            <person name="Kues U."/>
            <person name="Lee Y.H."/>
            <person name="Lin Y.C."/>
            <person name="Lind M."/>
            <person name="Lindquist E."/>
            <person name="Lombard V."/>
            <person name="Lucas S."/>
            <person name="Lunden K."/>
            <person name="Morin E."/>
            <person name="Murat C."/>
            <person name="Park J."/>
            <person name="Raffaello T."/>
            <person name="Rouze P."/>
            <person name="Salamov A."/>
            <person name="Schmutz J."/>
            <person name="Solheim H."/>
            <person name="Stahlberg J."/>
            <person name="Velez H."/>
            <person name="de Vries R.P."/>
            <person name="Wiebenga A."/>
            <person name="Woodward S."/>
            <person name="Yakovlev I."/>
            <person name="Garbelotto M."/>
            <person name="Martin F."/>
            <person name="Grigoriev I.V."/>
            <person name="Stenlid J."/>
        </authorList>
    </citation>
    <scope>NUCLEOTIDE SEQUENCE [LARGE SCALE GENOMIC DNA]</scope>
    <source>
        <strain evidence="3 4">TC 32-1</strain>
    </source>
</reference>
<dbReference type="RefSeq" id="XP_009551271.1">
    <property type="nucleotide sequence ID" value="XM_009552976.1"/>
</dbReference>
<protein>
    <recommendedName>
        <fullName evidence="2">DUF6533 domain-containing protein</fullName>
    </recommendedName>
</protein>
<dbReference type="Pfam" id="PF20151">
    <property type="entry name" value="DUF6533"/>
    <property type="match status" value="1"/>
</dbReference>
<feature type="transmembrane region" description="Helical" evidence="1">
    <location>
        <begin position="89"/>
        <end position="112"/>
    </location>
</feature>
<dbReference type="OrthoDB" id="3258294at2759"/>
<dbReference type="GeneID" id="20675689"/>
<keyword evidence="1" id="KW-0812">Transmembrane</keyword>
<gene>
    <name evidence="3" type="ORF">HETIRDRAFT_446436</name>
</gene>
<keyword evidence="4" id="KW-1185">Reference proteome</keyword>
<evidence type="ECO:0000313" key="3">
    <source>
        <dbReference type="EMBL" id="ETW76351.1"/>
    </source>
</evidence>
<feature type="transmembrane region" description="Helical" evidence="1">
    <location>
        <begin position="256"/>
        <end position="274"/>
    </location>
</feature>
<proteinExistence type="predicted"/>
<organism evidence="3 4">
    <name type="scientific">Heterobasidion irregulare (strain TC 32-1)</name>
    <dbReference type="NCBI Taxonomy" id="747525"/>
    <lineage>
        <taxon>Eukaryota</taxon>
        <taxon>Fungi</taxon>
        <taxon>Dikarya</taxon>
        <taxon>Basidiomycota</taxon>
        <taxon>Agaricomycotina</taxon>
        <taxon>Agaricomycetes</taxon>
        <taxon>Russulales</taxon>
        <taxon>Bondarzewiaceae</taxon>
        <taxon>Heterobasidion</taxon>
        <taxon>Heterobasidion annosum species complex</taxon>
    </lineage>
</organism>
<keyword evidence="1" id="KW-0472">Membrane</keyword>
<feature type="transmembrane region" description="Helical" evidence="1">
    <location>
        <begin position="167"/>
        <end position="191"/>
    </location>
</feature>
<evidence type="ECO:0000256" key="1">
    <source>
        <dbReference type="SAM" id="Phobius"/>
    </source>
</evidence>
<evidence type="ECO:0000313" key="4">
    <source>
        <dbReference type="Proteomes" id="UP000030671"/>
    </source>
</evidence>
<name>W4JU08_HETIT</name>
<dbReference type="EMBL" id="KI925464">
    <property type="protein sequence ID" value="ETW76351.1"/>
    <property type="molecule type" value="Genomic_DNA"/>
</dbReference>
<dbReference type="STRING" id="747525.W4JU08"/>
<dbReference type="InParanoid" id="W4JU08"/>
<dbReference type="eggNOG" id="ENOG502SHQ1">
    <property type="taxonomic scope" value="Eukaryota"/>
</dbReference>